<evidence type="ECO:0000313" key="1">
    <source>
        <dbReference type="EMBL" id="SEQ35150.1"/>
    </source>
</evidence>
<dbReference type="EMBL" id="FOEP01000006">
    <property type="protein sequence ID" value="SEQ35150.1"/>
    <property type="molecule type" value="Genomic_DNA"/>
</dbReference>
<dbReference type="AlphaFoldDB" id="A0A1H9FB53"/>
<proteinExistence type="predicted"/>
<name>A0A1H9FB53_9RHOB</name>
<dbReference type="Pfam" id="PF14390">
    <property type="entry name" value="DUF4420"/>
    <property type="match status" value="1"/>
</dbReference>
<accession>A0A1H9FB53</accession>
<keyword evidence="2" id="KW-1185">Reference proteome</keyword>
<dbReference type="InterPro" id="IPR025534">
    <property type="entry name" value="DUF4420"/>
</dbReference>
<organism evidence="1 2">
    <name type="scientific">Thalassovita taeanensis</name>
    <dbReference type="NCBI Taxonomy" id="657014"/>
    <lineage>
        <taxon>Bacteria</taxon>
        <taxon>Pseudomonadati</taxon>
        <taxon>Pseudomonadota</taxon>
        <taxon>Alphaproteobacteria</taxon>
        <taxon>Rhodobacterales</taxon>
        <taxon>Roseobacteraceae</taxon>
        <taxon>Thalassovita</taxon>
    </lineage>
</organism>
<gene>
    <name evidence="1" type="ORF">SAMN04488092_10619</name>
</gene>
<dbReference type="Proteomes" id="UP000198634">
    <property type="component" value="Unassembled WGS sequence"/>
</dbReference>
<reference evidence="1 2" key="1">
    <citation type="submission" date="2016-10" db="EMBL/GenBank/DDBJ databases">
        <authorList>
            <person name="de Groot N.N."/>
        </authorList>
    </citation>
    <scope>NUCLEOTIDE SEQUENCE [LARGE SCALE GENOMIC DNA]</scope>
    <source>
        <strain evidence="1 2">DSM 22007</strain>
    </source>
</reference>
<dbReference type="STRING" id="657014.SAMN04488092_10619"/>
<sequence length="316" mass="35375">MLFDKYNGLIARFPDECDHLFGQDVDGRSDLWFSIDANGHPSLLFETTKGEEQPDLKLKYVEVEFARRCEIAMEGGRSQVGTFTVVSFKDDDADLVRIFLRLLEEAFLAEKGPHSSQEIRSKIITLAEIFSRLETSVKDVIGLWGELHVIRRSHDPIKVARAWCLAKSAQFDFLGESHVLEVKATTKARRLHRFSMEQVRPSSGLNSYICSVLLAELPSGMTVGELMDEVLELIEDVDDRSRLFHQCLKKGGKDIYASALPLSVFPDGASLAVFRASTIPVPQVDESAPIYNVRFDADLSDAVALSREDAEHVLSL</sequence>
<dbReference type="RefSeq" id="WP_090269734.1">
    <property type="nucleotide sequence ID" value="NZ_FOEP01000006.1"/>
</dbReference>
<evidence type="ECO:0000313" key="2">
    <source>
        <dbReference type="Proteomes" id="UP000198634"/>
    </source>
</evidence>
<protein>
    <submittedName>
        <fullName evidence="1">Putative PD-(D/E)XK family member</fullName>
    </submittedName>
</protein>
<dbReference type="OrthoDB" id="1838039at2"/>